<feature type="transmembrane region" description="Helical" evidence="3">
    <location>
        <begin position="88"/>
        <end position="108"/>
    </location>
</feature>
<feature type="transmembrane region" description="Helical" evidence="3">
    <location>
        <begin position="115"/>
        <end position="138"/>
    </location>
</feature>
<dbReference type="Gene3D" id="2.60.40.1240">
    <property type="match status" value="1"/>
</dbReference>
<keyword evidence="1" id="KW-0732">Signal</keyword>
<feature type="compositionally biased region" description="Low complexity" evidence="2">
    <location>
        <begin position="15"/>
        <end position="24"/>
    </location>
</feature>
<dbReference type="AlphaFoldDB" id="A0AAU7UPJ4"/>
<evidence type="ECO:0000256" key="2">
    <source>
        <dbReference type="SAM" id="MobiDB-lite"/>
    </source>
</evidence>
<keyword evidence="3" id="KW-1133">Transmembrane helix</keyword>
<sequence>MSQNFDPNSRPPQSPIQGQPQGTQYQEPDMQANAHPQYSDANAYGEDGQWAGGNFARPTRKRQKNVMGIVAFILAVVGFIFGCIPGALILGWILLPIAFLLAIISFFLKGGKGLSIAALILSVVGTIVAILVFFFVVASSFDDAFSDDVSAEPPAEEVVAEAGAEEGTRENPYSIGTKISSDAWEMTITNVTLDATDEVLAENEFNESPDAGNQYMMIDVEMTYTGDAPDGEMPMATFEYVSAGGNTFDGLDDMVVAPNALDTLENMYNGATTSGSIAIQIPSDDADAGVVAVSPDMLADKVYVAVK</sequence>
<gene>
    <name evidence="4" type="ORF">AAFP32_05620</name>
</gene>
<name>A0AAU7UPJ4_9MICO</name>
<evidence type="ECO:0000256" key="1">
    <source>
        <dbReference type="ARBA" id="ARBA00022729"/>
    </source>
</evidence>
<proteinExistence type="predicted"/>
<evidence type="ECO:0000256" key="3">
    <source>
        <dbReference type="SAM" id="Phobius"/>
    </source>
</evidence>
<dbReference type="KEGG" id="bkr:AAFP32_05620"/>
<evidence type="ECO:0000313" key="4">
    <source>
        <dbReference type="EMBL" id="XBV90206.1"/>
    </source>
</evidence>
<organism evidence="4">
    <name type="scientific">Brevibacterium koreense</name>
    <dbReference type="NCBI Taxonomy" id="3140787"/>
    <lineage>
        <taxon>Bacteria</taxon>
        <taxon>Bacillati</taxon>
        <taxon>Actinomycetota</taxon>
        <taxon>Actinomycetes</taxon>
        <taxon>Micrococcales</taxon>
        <taxon>Brevibacteriaceae</taxon>
        <taxon>Brevibacterium</taxon>
    </lineage>
</organism>
<dbReference type="EMBL" id="CP158281">
    <property type="protein sequence ID" value="XBV90206.1"/>
    <property type="molecule type" value="Genomic_DNA"/>
</dbReference>
<keyword evidence="3" id="KW-0472">Membrane</keyword>
<keyword evidence="3" id="KW-0812">Transmembrane</keyword>
<protein>
    <submittedName>
        <fullName evidence="4">DUF4190 domain-containing protein</fullName>
    </submittedName>
</protein>
<dbReference type="InterPro" id="IPR029050">
    <property type="entry name" value="Immunoprotect_excell_Ig-like"/>
</dbReference>
<accession>A0AAU7UPJ4</accession>
<dbReference type="RefSeq" id="WP_350270983.1">
    <property type="nucleotide sequence ID" value="NZ_CP158281.1"/>
</dbReference>
<feature type="transmembrane region" description="Helical" evidence="3">
    <location>
        <begin position="65"/>
        <end position="82"/>
    </location>
</feature>
<feature type="region of interest" description="Disordered" evidence="2">
    <location>
        <begin position="1"/>
        <end position="38"/>
    </location>
</feature>
<reference evidence="4" key="1">
    <citation type="submission" date="2024-06" db="EMBL/GenBank/DDBJ databases">
        <title>Brevibacterium koreense sp. nov., isolated from jogae-jeotgal, a Korean fermented seafood.</title>
        <authorList>
            <person name="Whon T.W."/>
            <person name="Nam S."/>
            <person name="Kim Y."/>
        </authorList>
    </citation>
    <scope>NUCLEOTIDE SEQUENCE</scope>
    <source>
        <strain evidence="4">CBA3109</strain>
    </source>
</reference>